<dbReference type="Gene3D" id="1.25.40.10">
    <property type="entry name" value="Tetratricopeptide repeat domain"/>
    <property type="match status" value="1"/>
</dbReference>
<comment type="caution">
    <text evidence="9">The sequence shown here is derived from an EMBL/GenBank/DDBJ whole genome shotgun (WGS) entry which is preliminary data.</text>
</comment>
<dbReference type="RefSeq" id="WP_246172191.1">
    <property type="nucleotide sequence ID" value="NZ_VITN01000007.1"/>
</dbReference>
<reference evidence="9 10" key="1">
    <citation type="submission" date="2019-06" db="EMBL/GenBank/DDBJ databases">
        <title>Genomic Encyclopedia of Type Strains, Phase IV (KMG-V): Genome sequencing to study the core and pangenomes of soil and plant-associated prokaryotes.</title>
        <authorList>
            <person name="Whitman W."/>
        </authorList>
    </citation>
    <scope>NUCLEOTIDE SEQUENCE [LARGE SCALE GENOMIC DNA]</scope>
    <source>
        <strain evidence="9 10">BR 11880</strain>
    </source>
</reference>
<dbReference type="Pfam" id="PF13844">
    <property type="entry name" value="Glyco_transf_41"/>
    <property type="match status" value="2"/>
</dbReference>
<evidence type="ECO:0000256" key="4">
    <source>
        <dbReference type="ARBA" id="ARBA00022676"/>
    </source>
</evidence>
<dbReference type="AlphaFoldDB" id="A0A560FFU1"/>
<evidence type="ECO:0000256" key="5">
    <source>
        <dbReference type="ARBA" id="ARBA00022679"/>
    </source>
</evidence>
<evidence type="ECO:0000259" key="8">
    <source>
        <dbReference type="Pfam" id="PF13844"/>
    </source>
</evidence>
<dbReference type="EC" id="2.4.1.255" evidence="3"/>
<evidence type="ECO:0000313" key="10">
    <source>
        <dbReference type="Proteomes" id="UP000319859"/>
    </source>
</evidence>
<dbReference type="InterPro" id="IPR011990">
    <property type="entry name" value="TPR-like_helical_dom_sf"/>
</dbReference>
<evidence type="ECO:0000256" key="1">
    <source>
        <dbReference type="ARBA" id="ARBA00004922"/>
    </source>
</evidence>
<name>A0A560FFU1_9PROT</name>
<comment type="similarity">
    <text evidence="2">Belongs to the glycosyltransferase 41 family. O-GlcNAc transferase subfamily.</text>
</comment>
<dbReference type="Proteomes" id="UP000319859">
    <property type="component" value="Unassembled WGS sequence"/>
</dbReference>
<sequence length="625" mass="69763">MASAAFITHQAPLQSADVIEYLTARAWKIPPGIEETAFRYLVGRLDFTGLLSLVEAARDAAPWMRSASLYQLWLDEVPADAALRHAAYFNLGVELANVGDTVAAGAAYNAALSLKSDFLIAAINLGLMSEGQGKPDEALEIWRRSIQPDDMRTTLLNQRGRLLERLSRFEEAERELYRSLLTVPKQSDAISHWVHLRLKMCAWPVYLPVPGLTKDDMVANSGGLTLMSLFDENAVVNRWVEQWISRFGAPERLAPPQGYAHEKVRIGYLSSDYNLHPVSMLMVELIEKHDRAKFEVYGYDMGLDDNSYLRHRILGAFDQWFRVVEMSDDQVAALMRQHELDILVDLNGLTDGSRPGIVRRKPAPVQITYLGFVGSQPIPELDYAIVDDFVVPKDLAGDFHPKPLYMPICYQVNDSKALVDPSPTRESVGLPADKFVYTCFSNTYKITEEVFDAWMRILAGVDNSVLWLLARTPWARQNMQERARARGIDPGRLLFAGPASPAQYLARLPLADVFLDTYPYNSGTTASDALRMGLPIVTLSGKTFASRMAGSLLRTVGLSQGVTTSVDDYVKLAVKLGNKPKEYKAFRDALAGGEAWRRTLGDTDRFVQELEERLLAIRVMPGKAG</sequence>
<evidence type="ECO:0000256" key="6">
    <source>
        <dbReference type="ARBA" id="ARBA00022737"/>
    </source>
</evidence>
<dbReference type="EMBL" id="VITN01000007">
    <property type="protein sequence ID" value="TWB20458.1"/>
    <property type="molecule type" value="Genomic_DNA"/>
</dbReference>
<evidence type="ECO:0000256" key="3">
    <source>
        <dbReference type="ARBA" id="ARBA00011970"/>
    </source>
</evidence>
<proteinExistence type="inferred from homology"/>
<evidence type="ECO:0000256" key="2">
    <source>
        <dbReference type="ARBA" id="ARBA00005386"/>
    </source>
</evidence>
<keyword evidence="6" id="KW-0677">Repeat</keyword>
<feature type="domain" description="O-GlcNAc transferase C-terminal" evidence="8">
    <location>
        <begin position="260"/>
        <end position="418"/>
    </location>
</feature>
<comment type="pathway">
    <text evidence="1">Protein modification; protein glycosylation.</text>
</comment>
<keyword evidence="4" id="KW-0328">Glycosyltransferase</keyword>
<dbReference type="Gene3D" id="3.40.50.11380">
    <property type="match status" value="1"/>
</dbReference>
<dbReference type="InterPro" id="IPR019734">
    <property type="entry name" value="TPR_rpt"/>
</dbReference>
<evidence type="ECO:0000313" key="9">
    <source>
        <dbReference type="EMBL" id="TWB20458.1"/>
    </source>
</evidence>
<dbReference type="GO" id="GO:0006493">
    <property type="term" value="P:protein O-linked glycosylation"/>
    <property type="evidence" value="ECO:0007669"/>
    <property type="project" value="TreeGrafter"/>
</dbReference>
<dbReference type="SUPFAM" id="SSF53756">
    <property type="entry name" value="UDP-Glycosyltransferase/glycogen phosphorylase"/>
    <property type="match status" value="1"/>
</dbReference>
<protein>
    <recommendedName>
        <fullName evidence="3">protein O-GlcNAc transferase</fullName>
        <ecNumber evidence="3">2.4.1.255</ecNumber>
    </recommendedName>
</protein>
<dbReference type="SMART" id="SM00028">
    <property type="entry name" value="TPR"/>
    <property type="match status" value="3"/>
</dbReference>
<feature type="domain" description="O-GlcNAc transferase C-terminal" evidence="8">
    <location>
        <begin position="424"/>
        <end position="590"/>
    </location>
</feature>
<dbReference type="SUPFAM" id="SSF48452">
    <property type="entry name" value="TPR-like"/>
    <property type="match status" value="1"/>
</dbReference>
<accession>A0A560FFU1</accession>
<evidence type="ECO:0000256" key="7">
    <source>
        <dbReference type="ARBA" id="ARBA00022803"/>
    </source>
</evidence>
<dbReference type="InterPro" id="IPR029489">
    <property type="entry name" value="OGT/SEC/SPY_C"/>
</dbReference>
<keyword evidence="5 9" id="KW-0808">Transferase</keyword>
<dbReference type="Gene3D" id="3.40.50.2000">
    <property type="entry name" value="Glycogen Phosphorylase B"/>
    <property type="match status" value="1"/>
</dbReference>
<keyword evidence="7" id="KW-0802">TPR repeat</keyword>
<dbReference type="PANTHER" id="PTHR44998:SF1">
    <property type="entry name" value="UDP-N-ACETYLGLUCOSAMINE--PEPTIDE N-ACETYLGLUCOSAMINYLTRANSFERASE 110 KDA SUBUNIT"/>
    <property type="match status" value="1"/>
</dbReference>
<dbReference type="GO" id="GO:0097363">
    <property type="term" value="F:protein O-acetylglucosaminyltransferase activity"/>
    <property type="evidence" value="ECO:0007669"/>
    <property type="project" value="UniProtKB-EC"/>
</dbReference>
<gene>
    <name evidence="9" type="ORF">FBZ89_107169</name>
</gene>
<dbReference type="PANTHER" id="PTHR44998">
    <property type="match status" value="1"/>
</dbReference>
<organism evidence="9 10">
    <name type="scientific">Nitrospirillum amazonense</name>
    <dbReference type="NCBI Taxonomy" id="28077"/>
    <lineage>
        <taxon>Bacteria</taxon>
        <taxon>Pseudomonadati</taxon>
        <taxon>Pseudomonadota</taxon>
        <taxon>Alphaproteobacteria</taxon>
        <taxon>Rhodospirillales</taxon>
        <taxon>Azospirillaceae</taxon>
        <taxon>Nitrospirillum</taxon>
    </lineage>
</organism>